<keyword evidence="2" id="KW-1185">Reference proteome</keyword>
<comment type="caution">
    <text evidence="1">The sequence shown here is derived from an EMBL/GenBank/DDBJ whole genome shotgun (WGS) entry which is preliminary data.</text>
</comment>
<dbReference type="EMBL" id="LXQA010327400">
    <property type="protein sequence ID" value="MCI44199.1"/>
    <property type="molecule type" value="Genomic_DNA"/>
</dbReference>
<evidence type="ECO:0000313" key="1">
    <source>
        <dbReference type="EMBL" id="MCI44199.1"/>
    </source>
</evidence>
<dbReference type="Proteomes" id="UP000265520">
    <property type="component" value="Unassembled WGS sequence"/>
</dbReference>
<feature type="non-terminal residue" evidence="1">
    <location>
        <position position="43"/>
    </location>
</feature>
<proteinExistence type="predicted"/>
<organism evidence="1 2">
    <name type="scientific">Trifolium medium</name>
    <dbReference type="NCBI Taxonomy" id="97028"/>
    <lineage>
        <taxon>Eukaryota</taxon>
        <taxon>Viridiplantae</taxon>
        <taxon>Streptophyta</taxon>
        <taxon>Embryophyta</taxon>
        <taxon>Tracheophyta</taxon>
        <taxon>Spermatophyta</taxon>
        <taxon>Magnoliopsida</taxon>
        <taxon>eudicotyledons</taxon>
        <taxon>Gunneridae</taxon>
        <taxon>Pentapetalae</taxon>
        <taxon>rosids</taxon>
        <taxon>fabids</taxon>
        <taxon>Fabales</taxon>
        <taxon>Fabaceae</taxon>
        <taxon>Papilionoideae</taxon>
        <taxon>50 kb inversion clade</taxon>
        <taxon>NPAAA clade</taxon>
        <taxon>Hologalegina</taxon>
        <taxon>IRL clade</taxon>
        <taxon>Trifolieae</taxon>
        <taxon>Trifolium</taxon>
    </lineage>
</organism>
<dbReference type="AlphaFoldDB" id="A0A392S673"/>
<evidence type="ECO:0000313" key="2">
    <source>
        <dbReference type="Proteomes" id="UP000265520"/>
    </source>
</evidence>
<sequence>MARGMRKHESCDYTSPPPLEAEAYALKEALIWLGELGLSRVDI</sequence>
<reference evidence="1 2" key="1">
    <citation type="journal article" date="2018" name="Front. Plant Sci.">
        <title>Red Clover (Trifolium pratense) and Zigzag Clover (T. medium) - A Picture of Genomic Similarities and Differences.</title>
        <authorList>
            <person name="Dluhosova J."/>
            <person name="Istvanek J."/>
            <person name="Nedelnik J."/>
            <person name="Repkova J."/>
        </authorList>
    </citation>
    <scope>NUCLEOTIDE SEQUENCE [LARGE SCALE GENOMIC DNA]</scope>
    <source>
        <strain evidence="2">cv. 10/8</strain>
        <tissue evidence="1">Leaf</tissue>
    </source>
</reference>
<accession>A0A392S673</accession>
<protein>
    <submittedName>
        <fullName evidence="1">Uncharacterized protein</fullName>
    </submittedName>
</protein>
<name>A0A392S673_9FABA</name>